<comment type="subcellular location">
    <subcellularLocation>
        <location evidence="1">Cell membrane</location>
        <topology evidence="1">Multi-pass membrane protein</topology>
    </subcellularLocation>
</comment>
<evidence type="ECO:0000256" key="5">
    <source>
        <dbReference type="ARBA" id="ARBA00023136"/>
    </source>
</evidence>
<evidence type="ECO:0000313" key="8">
    <source>
        <dbReference type="Proteomes" id="UP000579531"/>
    </source>
</evidence>
<dbReference type="Proteomes" id="UP000579531">
    <property type="component" value="Unassembled WGS sequence"/>
</dbReference>
<evidence type="ECO:0000256" key="1">
    <source>
        <dbReference type="ARBA" id="ARBA00004651"/>
    </source>
</evidence>
<dbReference type="InterPro" id="IPR050833">
    <property type="entry name" value="Poly_Biosynth_Transport"/>
</dbReference>
<reference evidence="7 8" key="1">
    <citation type="submission" date="2020-08" db="EMBL/GenBank/DDBJ databases">
        <title>Sequencing the genomes of 1000 actinobacteria strains.</title>
        <authorList>
            <person name="Klenk H.-P."/>
        </authorList>
    </citation>
    <scope>NUCLEOTIDE SEQUENCE [LARGE SCALE GENOMIC DNA]</scope>
    <source>
        <strain evidence="7 8">DSM 40129</strain>
    </source>
</reference>
<evidence type="ECO:0000256" key="2">
    <source>
        <dbReference type="ARBA" id="ARBA00022475"/>
    </source>
</evidence>
<dbReference type="GeneID" id="93839334"/>
<feature type="transmembrane region" description="Helical" evidence="6">
    <location>
        <begin position="280"/>
        <end position="306"/>
    </location>
</feature>
<dbReference type="GO" id="GO:0005886">
    <property type="term" value="C:plasma membrane"/>
    <property type="evidence" value="ECO:0007669"/>
    <property type="project" value="UniProtKB-SubCell"/>
</dbReference>
<dbReference type="RefSeq" id="WP_184847609.1">
    <property type="nucleotide sequence ID" value="NZ_BAABFE010000011.1"/>
</dbReference>
<evidence type="ECO:0000256" key="4">
    <source>
        <dbReference type="ARBA" id="ARBA00022989"/>
    </source>
</evidence>
<dbReference type="EMBL" id="JACHLX010000001">
    <property type="protein sequence ID" value="MBB5811904.1"/>
    <property type="molecule type" value="Genomic_DNA"/>
</dbReference>
<protein>
    <submittedName>
        <fullName evidence="7">O-antigen/teichoic acid export membrane protein</fullName>
    </submittedName>
</protein>
<feature type="transmembrane region" description="Helical" evidence="6">
    <location>
        <begin position="38"/>
        <end position="60"/>
    </location>
</feature>
<feature type="transmembrane region" description="Helical" evidence="6">
    <location>
        <begin position="81"/>
        <end position="100"/>
    </location>
</feature>
<dbReference type="PANTHER" id="PTHR30250:SF11">
    <property type="entry name" value="O-ANTIGEN TRANSPORTER-RELATED"/>
    <property type="match status" value="1"/>
</dbReference>
<comment type="caution">
    <text evidence="7">The sequence shown here is derived from an EMBL/GenBank/DDBJ whole genome shotgun (WGS) entry which is preliminary data.</text>
</comment>
<keyword evidence="2" id="KW-1003">Cell membrane</keyword>
<keyword evidence="5 6" id="KW-0472">Membrane</keyword>
<evidence type="ECO:0000256" key="6">
    <source>
        <dbReference type="SAM" id="Phobius"/>
    </source>
</evidence>
<organism evidence="7 8">
    <name type="scientific">Streptomyces collinus</name>
    <dbReference type="NCBI Taxonomy" id="42684"/>
    <lineage>
        <taxon>Bacteria</taxon>
        <taxon>Bacillati</taxon>
        <taxon>Actinomycetota</taxon>
        <taxon>Actinomycetes</taxon>
        <taxon>Kitasatosporales</taxon>
        <taxon>Streptomycetaceae</taxon>
        <taxon>Streptomyces</taxon>
    </lineage>
</organism>
<gene>
    <name evidence="7" type="ORF">HNR72_002932</name>
</gene>
<feature type="transmembrane region" description="Helical" evidence="6">
    <location>
        <begin position="137"/>
        <end position="157"/>
    </location>
</feature>
<keyword evidence="3 6" id="KW-0812">Transmembrane</keyword>
<evidence type="ECO:0000313" key="7">
    <source>
        <dbReference type="EMBL" id="MBB5811904.1"/>
    </source>
</evidence>
<feature type="transmembrane region" description="Helical" evidence="6">
    <location>
        <begin position="345"/>
        <end position="365"/>
    </location>
</feature>
<sequence length="489" mass="50111">MISLRWNITGSLVVVLLQLGYTAYTARAVDAHAYGAYAVTLTVVPFFGYFANAGLSACVLRSAHLTLPFVRAARRLGMVSGVVCFLLVEAVAPVFGSFFHMPDLTLMTRLLACVFLVQPSANVTVTAMRRAGAAPMAVLTETLGQTVGVATGAALLVCGWNPFGLALAQPVAAAVALAVGTAWTARRTLPDGPRVRARDLLAPSGFMTSHSLGQFVTNNIPLWASGRLLGAGAAGSYSRAFFFTGMLLTFLYQGINWAVTPLLAERRAEGLTGRDVRRTLCAASAVAFVGFGITAGIGPVVLRLLLGPGWESAVALVPVLSAGAAMTLLCYCGGLIDQVRSAPRALLGTLSATVVATAAGVAGAASARSLLLVAVAAAAGQLVGHVVQLAAWHRSGLMPAGAALRMHGVHLAVGTALGGAAALGAADRSPAVALGHGLFAMVPVVLGCVLLRRRIPAFTVAVATGLLGSRGPRTRRLPSSAATDPSDRC</sequence>
<dbReference type="PANTHER" id="PTHR30250">
    <property type="entry name" value="PST FAMILY PREDICTED COLANIC ACID TRANSPORTER"/>
    <property type="match status" value="1"/>
</dbReference>
<dbReference type="AlphaFoldDB" id="A0AA89QFN7"/>
<keyword evidence="8" id="KW-1185">Reference proteome</keyword>
<proteinExistence type="predicted"/>
<feature type="transmembrane region" description="Helical" evidence="6">
    <location>
        <begin position="371"/>
        <end position="392"/>
    </location>
</feature>
<evidence type="ECO:0000256" key="3">
    <source>
        <dbReference type="ARBA" id="ARBA00022692"/>
    </source>
</evidence>
<accession>A0AA89QFN7</accession>
<feature type="transmembrane region" description="Helical" evidence="6">
    <location>
        <begin position="431"/>
        <end position="451"/>
    </location>
</feature>
<dbReference type="Pfam" id="PF13440">
    <property type="entry name" value="Polysacc_synt_3"/>
    <property type="match status" value="1"/>
</dbReference>
<feature type="transmembrane region" description="Helical" evidence="6">
    <location>
        <begin position="404"/>
        <end position="425"/>
    </location>
</feature>
<keyword evidence="4 6" id="KW-1133">Transmembrane helix</keyword>
<name>A0AA89QFN7_STRCU</name>
<feature type="transmembrane region" description="Helical" evidence="6">
    <location>
        <begin position="237"/>
        <end position="259"/>
    </location>
</feature>
<feature type="transmembrane region" description="Helical" evidence="6">
    <location>
        <begin position="312"/>
        <end position="333"/>
    </location>
</feature>
<feature type="transmembrane region" description="Helical" evidence="6">
    <location>
        <begin position="163"/>
        <end position="185"/>
    </location>
</feature>